<sequence>MSAATGFRLRDANASDAVAALLHPNMGYRYVGYAYVEFGAVELSERLYREQLRRRGIEPKDFEKANRLQVKRLQAEKREQRRREEAAKREQFKLTRFKSVQPRVYEEKKPAEVDQPPKRHEFLRRGGSAAALLKNKRLDQPASTLDSARTTAGGSQSLRCPSPARPNRHVKPPVPTRKELEELNEKLAKLRHKESVDYVNSNAWEVIKKSPPKPIQDDNGQNQVHSSFGRIPEYLLQRKEQWAFEEEERRRNAPDPDCPPGMVRLDEDERVKTLGILHQSYEAARRQMSALPLRIETFSQIRRKNELEARLQEIEDAIKVFSKTKVYVAKPIEDEAPPVSSPSPVRSNRRRPSNAVAA</sequence>
<feature type="compositionally biased region" description="Polar residues" evidence="6">
    <location>
        <begin position="141"/>
        <end position="159"/>
    </location>
</feature>
<feature type="region of interest" description="Disordered" evidence="6">
    <location>
        <begin position="134"/>
        <end position="174"/>
    </location>
</feature>
<evidence type="ECO:0000313" key="9">
    <source>
        <dbReference type="Proteomes" id="UP000794436"/>
    </source>
</evidence>
<accession>A0A8K1C4T6</accession>
<dbReference type="Pfam" id="PF13864">
    <property type="entry name" value="Enkurin"/>
    <property type="match status" value="1"/>
</dbReference>
<reference evidence="8" key="1">
    <citation type="submission" date="2019-03" db="EMBL/GenBank/DDBJ databases">
        <title>Long read genome sequence of the mycoparasitic Pythium oligandrum ATCC 38472 isolated from sugarbeet rhizosphere.</title>
        <authorList>
            <person name="Gaulin E."/>
        </authorList>
    </citation>
    <scope>NUCLEOTIDE SEQUENCE</scope>
    <source>
        <strain evidence="8">ATCC 38472_TT</strain>
    </source>
</reference>
<comment type="subcellular location">
    <subcellularLocation>
        <location evidence="1">Cell projection</location>
        <location evidence="1">Cilium</location>
    </subcellularLocation>
    <subcellularLocation>
        <location evidence="2">Cytoplasm</location>
        <location evidence="2">Cytoskeleton</location>
    </subcellularLocation>
</comment>
<evidence type="ECO:0000313" key="8">
    <source>
        <dbReference type="EMBL" id="TMW56449.1"/>
    </source>
</evidence>
<evidence type="ECO:0000256" key="5">
    <source>
        <dbReference type="ARBA" id="ARBA00023273"/>
    </source>
</evidence>
<dbReference type="GO" id="GO:0005881">
    <property type="term" value="C:cytoplasmic microtubule"/>
    <property type="evidence" value="ECO:0007669"/>
    <property type="project" value="TreeGrafter"/>
</dbReference>
<dbReference type="PROSITE" id="PS51665">
    <property type="entry name" value="ENKURIN"/>
    <property type="match status" value="1"/>
</dbReference>
<name>A0A8K1C4T6_PYTOL</name>
<dbReference type="InterPro" id="IPR052102">
    <property type="entry name" value="Enkurin_domain-protein"/>
</dbReference>
<dbReference type="PANTHER" id="PTHR21490:SF2">
    <property type="entry name" value="ENKURIN DOMAIN-CONTAINING PROTEIN 1"/>
    <property type="match status" value="1"/>
</dbReference>
<evidence type="ECO:0000256" key="3">
    <source>
        <dbReference type="ARBA" id="ARBA00022490"/>
    </source>
</evidence>
<dbReference type="OrthoDB" id="10264920at2759"/>
<organism evidence="8 9">
    <name type="scientific">Pythium oligandrum</name>
    <name type="common">Mycoparasitic fungus</name>
    <dbReference type="NCBI Taxonomy" id="41045"/>
    <lineage>
        <taxon>Eukaryota</taxon>
        <taxon>Sar</taxon>
        <taxon>Stramenopiles</taxon>
        <taxon>Oomycota</taxon>
        <taxon>Peronosporomycetes</taxon>
        <taxon>Pythiales</taxon>
        <taxon>Pythiaceae</taxon>
        <taxon>Pythium</taxon>
    </lineage>
</organism>
<dbReference type="GO" id="GO:0005929">
    <property type="term" value="C:cilium"/>
    <property type="evidence" value="ECO:0007669"/>
    <property type="project" value="UniProtKB-SubCell"/>
</dbReference>
<gene>
    <name evidence="8" type="ORF">Poli38472_006459</name>
</gene>
<evidence type="ECO:0000256" key="1">
    <source>
        <dbReference type="ARBA" id="ARBA00004138"/>
    </source>
</evidence>
<dbReference type="EMBL" id="SPLM01000145">
    <property type="protein sequence ID" value="TMW56449.1"/>
    <property type="molecule type" value="Genomic_DNA"/>
</dbReference>
<evidence type="ECO:0000256" key="2">
    <source>
        <dbReference type="ARBA" id="ARBA00004245"/>
    </source>
</evidence>
<feature type="region of interest" description="Disordered" evidence="6">
    <location>
        <begin position="331"/>
        <end position="358"/>
    </location>
</feature>
<keyword evidence="5" id="KW-0966">Cell projection</keyword>
<keyword evidence="9" id="KW-1185">Reference proteome</keyword>
<evidence type="ECO:0000259" key="7">
    <source>
        <dbReference type="PROSITE" id="PS51665"/>
    </source>
</evidence>
<dbReference type="Proteomes" id="UP000794436">
    <property type="component" value="Unassembled WGS sequence"/>
</dbReference>
<dbReference type="AlphaFoldDB" id="A0A8K1C4T6"/>
<dbReference type="InterPro" id="IPR027012">
    <property type="entry name" value="Enkurin_dom"/>
</dbReference>
<keyword evidence="4" id="KW-0206">Cytoskeleton</keyword>
<keyword evidence="3" id="KW-0963">Cytoplasm</keyword>
<evidence type="ECO:0000256" key="4">
    <source>
        <dbReference type="ARBA" id="ARBA00023212"/>
    </source>
</evidence>
<dbReference type="PANTHER" id="PTHR21490">
    <property type="entry name" value="ENKURIN-RELATED"/>
    <property type="match status" value="1"/>
</dbReference>
<feature type="domain" description="Enkurin" evidence="7">
    <location>
        <begin position="237"/>
        <end position="329"/>
    </location>
</feature>
<evidence type="ECO:0000256" key="6">
    <source>
        <dbReference type="SAM" id="MobiDB-lite"/>
    </source>
</evidence>
<comment type="caution">
    <text evidence="8">The sequence shown here is derived from an EMBL/GenBank/DDBJ whole genome shotgun (WGS) entry which is preliminary data.</text>
</comment>
<protein>
    <recommendedName>
        <fullName evidence="7">Enkurin domain-containing protein</fullName>
    </recommendedName>
</protein>
<proteinExistence type="predicted"/>